<protein>
    <submittedName>
        <fullName evidence="3">Glycosyltransferase</fullName>
    </submittedName>
</protein>
<sequence length="447" mass="47307">MTARSLDILLCSTPVHGHVTPLLAVSRALVDRGHRVHFLTGERYLDRAAATGAHTLRLPAEADYDDTDMDAAFPGRVGLTGPAGIRYDMTEIFLRPARAQLVAVDAVVQQLGIDAVLAESLFLGAALLAGRPRSERPALLNLGIVPLGLKSRDAAPFGLGVPPRPGRLGRLRNAALTAVAEKVVFAPVQRAAVRAGSEAGTGLPGFVLDWPSHADGVIQFTVPEFEYPRTDLRVPVHFVGPVSRTQASDTALPAWWSDLDDGRPVVHVTQGTVANRDFGDLVLPTIRALADAEVWVVASTGGRPVAELGSDLPANARVAPYLPYDRLLPLTTVYVTNGGYGGIHYAMEHGVPVVVAGTTEDKTEVSARVAWSGVGVKLATNRPDAAAVGAAVRTVLDDPAYAERSARIGRAIRSSSGLDGVERAVRETVGAEAATRPRRTSTSPSRR</sequence>
<comment type="caution">
    <text evidence="3">The sequence shown here is derived from an EMBL/GenBank/DDBJ whole genome shotgun (WGS) entry which is preliminary data.</text>
</comment>
<dbReference type="Gene3D" id="3.40.50.2000">
    <property type="entry name" value="Glycogen Phosphorylase B"/>
    <property type="match status" value="2"/>
</dbReference>
<keyword evidence="4" id="KW-1185">Reference proteome</keyword>
<evidence type="ECO:0000313" key="3">
    <source>
        <dbReference type="EMBL" id="MDN4595577.1"/>
    </source>
</evidence>
<dbReference type="RefSeq" id="WP_301214912.1">
    <property type="nucleotide sequence ID" value="NZ_JAROCB010000001.1"/>
</dbReference>
<evidence type="ECO:0000259" key="2">
    <source>
        <dbReference type="Pfam" id="PF06722"/>
    </source>
</evidence>
<name>A0ABT8IT47_9MICO</name>
<gene>
    <name evidence="3" type="ORF">P5G59_00350</name>
</gene>
<dbReference type="CDD" id="cd03784">
    <property type="entry name" value="GT1_Gtf-like"/>
    <property type="match status" value="1"/>
</dbReference>
<accession>A0ABT8IT47</accession>
<dbReference type="SUPFAM" id="SSF53756">
    <property type="entry name" value="UDP-Glycosyltransferase/glycogen phosphorylase"/>
    <property type="match status" value="1"/>
</dbReference>
<dbReference type="PANTHER" id="PTHR48050">
    <property type="entry name" value="STEROL 3-BETA-GLUCOSYLTRANSFERASE"/>
    <property type="match status" value="1"/>
</dbReference>
<dbReference type="InterPro" id="IPR010610">
    <property type="entry name" value="EryCIII-like_C"/>
</dbReference>
<feature type="domain" description="Erythromycin biosynthesis protein CIII-like C-terminal" evidence="2">
    <location>
        <begin position="291"/>
        <end position="409"/>
    </location>
</feature>
<dbReference type="InterPro" id="IPR002213">
    <property type="entry name" value="UDP_glucos_trans"/>
</dbReference>
<dbReference type="Pfam" id="PF06722">
    <property type="entry name" value="EryCIII-like_C"/>
    <property type="match status" value="1"/>
</dbReference>
<dbReference type="InterPro" id="IPR050426">
    <property type="entry name" value="Glycosyltransferase_28"/>
</dbReference>
<dbReference type="Proteomes" id="UP001174210">
    <property type="component" value="Unassembled WGS sequence"/>
</dbReference>
<organism evidence="3 4">
    <name type="scientific">Leifsonia virtsii</name>
    <dbReference type="NCBI Taxonomy" id="3035915"/>
    <lineage>
        <taxon>Bacteria</taxon>
        <taxon>Bacillati</taxon>
        <taxon>Actinomycetota</taxon>
        <taxon>Actinomycetes</taxon>
        <taxon>Micrococcales</taxon>
        <taxon>Microbacteriaceae</taxon>
        <taxon>Leifsonia</taxon>
    </lineage>
</organism>
<evidence type="ECO:0000256" key="1">
    <source>
        <dbReference type="SAM" id="MobiDB-lite"/>
    </source>
</evidence>
<evidence type="ECO:0000313" key="4">
    <source>
        <dbReference type="Proteomes" id="UP001174210"/>
    </source>
</evidence>
<dbReference type="PANTHER" id="PTHR48050:SF13">
    <property type="entry name" value="STEROL 3-BETA-GLUCOSYLTRANSFERASE UGT80A2"/>
    <property type="match status" value="1"/>
</dbReference>
<proteinExistence type="predicted"/>
<feature type="region of interest" description="Disordered" evidence="1">
    <location>
        <begin position="417"/>
        <end position="447"/>
    </location>
</feature>
<reference evidence="3" key="1">
    <citation type="submission" date="2023-03" db="EMBL/GenBank/DDBJ databases">
        <title>MT1 and MT2 Draft Genomes of Novel Species.</title>
        <authorList>
            <person name="Venkateswaran K."/>
        </authorList>
    </citation>
    <scope>NUCLEOTIDE SEQUENCE</scope>
    <source>
        <strain evidence="3">F6_8S_P_1A</strain>
    </source>
</reference>
<dbReference type="EMBL" id="JAROCB010000001">
    <property type="protein sequence ID" value="MDN4595577.1"/>
    <property type="molecule type" value="Genomic_DNA"/>
</dbReference>